<organism evidence="1 2">
    <name type="scientific">Brachionus plicatilis</name>
    <name type="common">Marine rotifer</name>
    <name type="synonym">Brachionus muelleri</name>
    <dbReference type="NCBI Taxonomy" id="10195"/>
    <lineage>
        <taxon>Eukaryota</taxon>
        <taxon>Metazoa</taxon>
        <taxon>Spiralia</taxon>
        <taxon>Gnathifera</taxon>
        <taxon>Rotifera</taxon>
        <taxon>Eurotatoria</taxon>
        <taxon>Monogononta</taxon>
        <taxon>Pseudotrocha</taxon>
        <taxon>Ploima</taxon>
        <taxon>Brachionidae</taxon>
        <taxon>Brachionus</taxon>
    </lineage>
</organism>
<dbReference type="Proteomes" id="UP000276133">
    <property type="component" value="Unassembled WGS sequence"/>
</dbReference>
<dbReference type="EMBL" id="REGN01001405">
    <property type="protein sequence ID" value="RNA34862.1"/>
    <property type="molecule type" value="Genomic_DNA"/>
</dbReference>
<reference evidence="1 2" key="1">
    <citation type="journal article" date="2018" name="Sci. Rep.">
        <title>Genomic signatures of local adaptation to the degree of environmental predictability in rotifers.</title>
        <authorList>
            <person name="Franch-Gras L."/>
            <person name="Hahn C."/>
            <person name="Garcia-Roger E.M."/>
            <person name="Carmona M.J."/>
            <person name="Serra M."/>
            <person name="Gomez A."/>
        </authorList>
    </citation>
    <scope>NUCLEOTIDE SEQUENCE [LARGE SCALE GENOMIC DNA]</scope>
    <source>
        <strain evidence="1">HYR1</strain>
    </source>
</reference>
<evidence type="ECO:0000313" key="1">
    <source>
        <dbReference type="EMBL" id="RNA34862.1"/>
    </source>
</evidence>
<protein>
    <submittedName>
        <fullName evidence="1">Uncharacterized protein</fullName>
    </submittedName>
</protein>
<accession>A0A3M7SGG7</accession>
<evidence type="ECO:0000313" key="2">
    <source>
        <dbReference type="Proteomes" id="UP000276133"/>
    </source>
</evidence>
<sequence>MELIRKEVLTNSNRKSPRYENEVWHAFNITRLDLPRTNNNLEGCHPHLSFIDGLKLELPNTSKKFFG</sequence>
<comment type="caution">
    <text evidence="1">The sequence shown here is derived from an EMBL/GenBank/DDBJ whole genome shotgun (WGS) entry which is preliminary data.</text>
</comment>
<proteinExistence type="predicted"/>
<gene>
    <name evidence="1" type="ORF">BpHYR1_005253</name>
</gene>
<keyword evidence="2" id="KW-1185">Reference proteome</keyword>
<name>A0A3M7SGG7_BRAPC</name>
<dbReference type="AlphaFoldDB" id="A0A3M7SGG7"/>